<gene>
    <name evidence="2" type="ORF">IV203_014587</name>
</gene>
<reference evidence="2" key="1">
    <citation type="journal article" date="2021" name="Sci. Rep.">
        <title>Diploid genomic architecture of Nitzschia inconspicua, an elite biomass production diatom.</title>
        <authorList>
            <person name="Oliver A."/>
            <person name="Podell S."/>
            <person name="Pinowska A."/>
            <person name="Traller J.C."/>
            <person name="Smith S.R."/>
            <person name="McClure R."/>
            <person name="Beliaev A."/>
            <person name="Bohutskyi P."/>
            <person name="Hill E.A."/>
            <person name="Rabines A."/>
            <person name="Zheng H."/>
            <person name="Allen L.Z."/>
            <person name="Kuo A."/>
            <person name="Grigoriev I.V."/>
            <person name="Allen A.E."/>
            <person name="Hazlebeck D."/>
            <person name="Allen E.E."/>
        </authorList>
    </citation>
    <scope>NUCLEOTIDE SEQUENCE</scope>
    <source>
        <strain evidence="2">Hildebrandi</strain>
    </source>
</reference>
<evidence type="ECO:0000256" key="1">
    <source>
        <dbReference type="SAM" id="MobiDB-lite"/>
    </source>
</evidence>
<protein>
    <submittedName>
        <fullName evidence="2">Uncharacterized protein</fullName>
    </submittedName>
</protein>
<comment type="caution">
    <text evidence="2">The sequence shown here is derived from an EMBL/GenBank/DDBJ whole genome shotgun (WGS) entry which is preliminary data.</text>
</comment>
<evidence type="ECO:0000313" key="2">
    <source>
        <dbReference type="EMBL" id="KAG7358000.1"/>
    </source>
</evidence>
<dbReference type="EMBL" id="JAGRRH010000014">
    <property type="protein sequence ID" value="KAG7358000.1"/>
    <property type="molecule type" value="Genomic_DNA"/>
</dbReference>
<evidence type="ECO:0000313" key="3">
    <source>
        <dbReference type="Proteomes" id="UP000693970"/>
    </source>
</evidence>
<name>A0A9K3PSA4_9STRA</name>
<keyword evidence="3" id="KW-1185">Reference proteome</keyword>
<feature type="region of interest" description="Disordered" evidence="1">
    <location>
        <begin position="69"/>
        <end position="103"/>
    </location>
</feature>
<sequence length="103" mass="11192">MVASIEVGKRREAALGGKESCEGNGLDVQRCHGTVKKRRLKGADVSGGAENARWSKLWEQWRGRNILGRNKVRSGQQRKSGMQYPKDMPSSRGSIGIGNPGIG</sequence>
<dbReference type="AlphaFoldDB" id="A0A9K3PSA4"/>
<accession>A0A9K3PSA4</accession>
<dbReference type="Proteomes" id="UP000693970">
    <property type="component" value="Unassembled WGS sequence"/>
</dbReference>
<proteinExistence type="predicted"/>
<organism evidence="2 3">
    <name type="scientific">Nitzschia inconspicua</name>
    <dbReference type="NCBI Taxonomy" id="303405"/>
    <lineage>
        <taxon>Eukaryota</taxon>
        <taxon>Sar</taxon>
        <taxon>Stramenopiles</taxon>
        <taxon>Ochrophyta</taxon>
        <taxon>Bacillariophyta</taxon>
        <taxon>Bacillariophyceae</taxon>
        <taxon>Bacillariophycidae</taxon>
        <taxon>Bacillariales</taxon>
        <taxon>Bacillariaceae</taxon>
        <taxon>Nitzschia</taxon>
    </lineage>
</organism>
<reference evidence="2" key="2">
    <citation type="submission" date="2021-04" db="EMBL/GenBank/DDBJ databases">
        <authorList>
            <person name="Podell S."/>
        </authorList>
    </citation>
    <scope>NUCLEOTIDE SEQUENCE</scope>
    <source>
        <strain evidence="2">Hildebrandi</strain>
    </source>
</reference>